<protein>
    <submittedName>
        <fullName evidence="8">Precorrin-4 C(11)-methyltransferase</fullName>
    </submittedName>
</protein>
<keyword evidence="3" id="KW-0169">Cobalamin biosynthesis</keyword>
<keyword evidence="4 8" id="KW-0489">Methyltransferase</keyword>
<comment type="caution">
    <text evidence="8">The sequence shown here is derived from an EMBL/GenBank/DDBJ whole genome shotgun (WGS) entry which is preliminary data.</text>
</comment>
<keyword evidence="6" id="KW-0949">S-adenosyl-L-methionine</keyword>
<proteinExistence type="inferred from homology"/>
<dbReference type="RefSeq" id="WP_075866596.1">
    <property type="nucleotide sequence ID" value="NZ_BDJL01000142.1"/>
</dbReference>
<dbReference type="NCBIfam" id="TIGR01465">
    <property type="entry name" value="cobM_cbiF"/>
    <property type="match status" value="1"/>
</dbReference>
<evidence type="ECO:0000313" key="8">
    <source>
        <dbReference type="EMBL" id="GAV26428.1"/>
    </source>
</evidence>
<dbReference type="InterPro" id="IPR035996">
    <property type="entry name" value="4pyrrol_Methylase_sf"/>
</dbReference>
<dbReference type="UniPathway" id="UPA00148"/>
<gene>
    <name evidence="8" type="ORF">ciss_23610</name>
</gene>
<reference evidence="9" key="1">
    <citation type="submission" date="2016-12" db="EMBL/GenBank/DDBJ databases">
        <title>Draft Genome Sequences od Carboxydothermus pertinax and islandicus, Hydrogenogenic Carboxydotrophic Bacteria.</title>
        <authorList>
            <person name="Fukuyama Y."/>
            <person name="Ohmae K."/>
            <person name="Yoneda Y."/>
            <person name="Yoshida T."/>
            <person name="Sako Y."/>
        </authorList>
    </citation>
    <scope>NUCLEOTIDE SEQUENCE [LARGE SCALE GENOMIC DNA]</scope>
    <source>
        <strain evidence="9">SET</strain>
    </source>
</reference>
<comment type="pathway">
    <text evidence="1">Cofactor biosynthesis; adenosylcobalamin biosynthesis.</text>
</comment>
<organism evidence="8 9">
    <name type="scientific">Carboxydothermus islandicus</name>
    <dbReference type="NCBI Taxonomy" id="661089"/>
    <lineage>
        <taxon>Bacteria</taxon>
        <taxon>Bacillati</taxon>
        <taxon>Bacillota</taxon>
        <taxon>Clostridia</taxon>
        <taxon>Thermoanaerobacterales</taxon>
        <taxon>Thermoanaerobacteraceae</taxon>
        <taxon>Carboxydothermus</taxon>
    </lineage>
</organism>
<dbReference type="STRING" id="661089.ciss_23610"/>
<dbReference type="OrthoDB" id="9815856at2"/>
<dbReference type="PROSITE" id="PS00839">
    <property type="entry name" value="SUMT_1"/>
    <property type="match status" value="1"/>
</dbReference>
<dbReference type="AlphaFoldDB" id="A0A1L8D5J5"/>
<evidence type="ECO:0000256" key="2">
    <source>
        <dbReference type="ARBA" id="ARBA00005879"/>
    </source>
</evidence>
<feature type="domain" description="Tetrapyrrole methylase" evidence="7">
    <location>
        <begin position="2"/>
        <end position="207"/>
    </location>
</feature>
<dbReference type="CDD" id="cd11641">
    <property type="entry name" value="Precorrin-4_C11-MT"/>
    <property type="match status" value="1"/>
</dbReference>
<dbReference type="Gene3D" id="3.40.1010.10">
    <property type="entry name" value="Cobalt-precorrin-4 Transmethylase, Domain 1"/>
    <property type="match status" value="1"/>
</dbReference>
<dbReference type="InterPro" id="IPR003043">
    <property type="entry name" value="Uropor_MeTrfase_CS"/>
</dbReference>
<evidence type="ECO:0000256" key="4">
    <source>
        <dbReference type="ARBA" id="ARBA00022603"/>
    </source>
</evidence>
<dbReference type="InterPro" id="IPR006362">
    <property type="entry name" value="Cbl_synth_CobM/CibF"/>
</dbReference>
<evidence type="ECO:0000256" key="5">
    <source>
        <dbReference type="ARBA" id="ARBA00022679"/>
    </source>
</evidence>
<dbReference type="GO" id="GO:0032259">
    <property type="term" value="P:methylation"/>
    <property type="evidence" value="ECO:0007669"/>
    <property type="project" value="UniProtKB-KW"/>
</dbReference>
<dbReference type="GO" id="GO:0046026">
    <property type="term" value="F:precorrin-4 C11-methyltransferase activity"/>
    <property type="evidence" value="ECO:0007669"/>
    <property type="project" value="InterPro"/>
</dbReference>
<dbReference type="EMBL" id="BDJL01000142">
    <property type="protein sequence ID" value="GAV26428.1"/>
    <property type="molecule type" value="Genomic_DNA"/>
</dbReference>
<name>A0A1L8D5J5_9THEO</name>
<dbReference type="PANTHER" id="PTHR45790">
    <property type="entry name" value="SIROHEME SYNTHASE-RELATED"/>
    <property type="match status" value="1"/>
</dbReference>
<dbReference type="InterPro" id="IPR014777">
    <property type="entry name" value="4pyrrole_Mease_sub1"/>
</dbReference>
<keyword evidence="5 8" id="KW-0808">Transferase</keyword>
<dbReference type="Gene3D" id="3.30.950.10">
    <property type="entry name" value="Methyltransferase, Cobalt-precorrin-4 Transmethylase, Domain 2"/>
    <property type="match status" value="1"/>
</dbReference>
<evidence type="ECO:0000313" key="9">
    <source>
        <dbReference type="Proteomes" id="UP000187338"/>
    </source>
</evidence>
<dbReference type="PANTHER" id="PTHR45790:SF4">
    <property type="entry name" value="COBALT-PRECORRIN-4 C(11)-METHYLTRANSFERASE"/>
    <property type="match status" value="1"/>
</dbReference>
<keyword evidence="9" id="KW-1185">Reference proteome</keyword>
<sequence>MKVYLVGAGPGDPELITVKGKKLLEEADLIVYAGSLVNPRLLEYAKPGAVKVDSAPRTLEEIVEIMVEYARAGKVVVRLQTGDPALYGAVEEQKRALKAYGVELEWVPGVSSFLGAAARLGYELTVPDGTQTVILSRVAGRTPVPEKENLEELAKIGSTLVLFLSVDKIDEVVAQISRVRALDTPVAVVYKATFPEEKIITGTLADIAQKVKEEKINKTALIFVGEFLNPPPTRSKLYAPDFTHGGRRESD</sequence>
<accession>A0A1L8D5J5</accession>
<dbReference type="InterPro" id="IPR014776">
    <property type="entry name" value="4pyrrole_Mease_sub2"/>
</dbReference>
<comment type="similarity">
    <text evidence="2">Belongs to the precorrin methyltransferase family.</text>
</comment>
<evidence type="ECO:0000256" key="3">
    <source>
        <dbReference type="ARBA" id="ARBA00022573"/>
    </source>
</evidence>
<dbReference type="InterPro" id="IPR050161">
    <property type="entry name" value="Siro_Cobalamin_biosynth"/>
</dbReference>
<dbReference type="Pfam" id="PF00590">
    <property type="entry name" value="TP_methylase"/>
    <property type="match status" value="1"/>
</dbReference>
<evidence type="ECO:0000256" key="6">
    <source>
        <dbReference type="ARBA" id="ARBA00022691"/>
    </source>
</evidence>
<dbReference type="SUPFAM" id="SSF53790">
    <property type="entry name" value="Tetrapyrrole methylase"/>
    <property type="match status" value="1"/>
</dbReference>
<dbReference type="GO" id="GO:0009236">
    <property type="term" value="P:cobalamin biosynthetic process"/>
    <property type="evidence" value="ECO:0007669"/>
    <property type="project" value="UniProtKB-UniPathway"/>
</dbReference>
<evidence type="ECO:0000256" key="1">
    <source>
        <dbReference type="ARBA" id="ARBA00004953"/>
    </source>
</evidence>
<evidence type="ECO:0000259" key="7">
    <source>
        <dbReference type="Pfam" id="PF00590"/>
    </source>
</evidence>
<dbReference type="Proteomes" id="UP000187338">
    <property type="component" value="Unassembled WGS sequence"/>
</dbReference>
<dbReference type="InterPro" id="IPR000878">
    <property type="entry name" value="4pyrrol_Mease"/>
</dbReference>